<evidence type="ECO:0000313" key="4">
    <source>
        <dbReference type="Proteomes" id="UP000244162"/>
    </source>
</evidence>
<dbReference type="GO" id="GO:0003677">
    <property type="term" value="F:DNA binding"/>
    <property type="evidence" value="ECO:0007669"/>
    <property type="project" value="InterPro"/>
</dbReference>
<dbReference type="InterPro" id="IPR001437">
    <property type="entry name" value="Tscrpt_elong_fac_GreA/B_C"/>
</dbReference>
<organism evidence="3 4">
    <name type="scientific">Sphingomonas oleivorans</name>
    <dbReference type="NCBI Taxonomy" id="1735121"/>
    <lineage>
        <taxon>Bacteria</taxon>
        <taxon>Pseudomonadati</taxon>
        <taxon>Pseudomonadota</taxon>
        <taxon>Alphaproteobacteria</taxon>
        <taxon>Sphingomonadales</taxon>
        <taxon>Sphingomonadaceae</taxon>
        <taxon>Sphingomonas</taxon>
    </lineage>
</organism>
<protein>
    <submittedName>
        <fullName evidence="3">Nucleoside-diphosphate kinase</fullName>
    </submittedName>
</protein>
<dbReference type="PANTHER" id="PTHR30437">
    <property type="entry name" value="TRANSCRIPTION ELONGATION FACTOR GREA"/>
    <property type="match status" value="1"/>
</dbReference>
<dbReference type="GO" id="GO:0006354">
    <property type="term" value="P:DNA-templated transcription elongation"/>
    <property type="evidence" value="ECO:0007669"/>
    <property type="project" value="TreeGrafter"/>
</dbReference>
<dbReference type="SUPFAM" id="SSF54534">
    <property type="entry name" value="FKBP-like"/>
    <property type="match status" value="1"/>
</dbReference>
<evidence type="ECO:0000256" key="1">
    <source>
        <dbReference type="SAM" id="MobiDB-lite"/>
    </source>
</evidence>
<dbReference type="Proteomes" id="UP000244162">
    <property type="component" value="Unassembled WGS sequence"/>
</dbReference>
<dbReference type="InterPro" id="IPR023459">
    <property type="entry name" value="Tscrpt_elong_fac_GreA/B_fam"/>
</dbReference>
<dbReference type="Gene3D" id="3.10.50.30">
    <property type="entry name" value="Transcription elongation factor, GreA/GreB, C-terminal domain"/>
    <property type="match status" value="1"/>
</dbReference>
<dbReference type="GO" id="GO:0070063">
    <property type="term" value="F:RNA polymerase binding"/>
    <property type="evidence" value="ECO:0007669"/>
    <property type="project" value="InterPro"/>
</dbReference>
<sequence length="156" mass="16971">MSVAFRRESDEEHLEPRPELPIPPGPNLVTARGLSLIEAQVKELEAALAAEKDEEAIKAIRRKLRYWHARRATARITPPPTGDEVSFGSRVRFRMGKGPVRTVDIVGEDEAEPEAGRLSFTAPLARALIGAGTGDLVDFGGRPEAIEILSVGPIEN</sequence>
<proteinExistence type="predicted"/>
<dbReference type="EMBL" id="NWBU01000015">
    <property type="protein sequence ID" value="PTQ08600.1"/>
    <property type="molecule type" value="Genomic_DNA"/>
</dbReference>
<comment type="caution">
    <text evidence="3">The sequence shown here is derived from an EMBL/GenBank/DDBJ whole genome shotgun (WGS) entry which is preliminary data.</text>
</comment>
<feature type="compositionally biased region" description="Basic and acidic residues" evidence="1">
    <location>
        <begin position="1"/>
        <end position="18"/>
    </location>
</feature>
<accession>A0A2T5FV48</accession>
<dbReference type="OrthoDB" id="8537952at2"/>
<gene>
    <name evidence="3" type="ORF">CLG96_15540</name>
</gene>
<dbReference type="GO" id="GO:0032784">
    <property type="term" value="P:regulation of DNA-templated transcription elongation"/>
    <property type="evidence" value="ECO:0007669"/>
    <property type="project" value="InterPro"/>
</dbReference>
<dbReference type="InterPro" id="IPR036953">
    <property type="entry name" value="GreA/GreB_C_sf"/>
</dbReference>
<feature type="region of interest" description="Disordered" evidence="1">
    <location>
        <begin position="1"/>
        <end position="26"/>
    </location>
</feature>
<keyword evidence="3" id="KW-0808">Transferase</keyword>
<feature type="domain" description="Transcription elongation factor GreA/GreB C-terminal" evidence="2">
    <location>
        <begin position="82"/>
        <end position="151"/>
    </location>
</feature>
<evidence type="ECO:0000313" key="3">
    <source>
        <dbReference type="EMBL" id="PTQ08600.1"/>
    </source>
</evidence>
<reference evidence="3 4" key="1">
    <citation type="submission" date="2017-09" db="EMBL/GenBank/DDBJ databases">
        <title>Sphingomonas panjinensis sp.nov., isolated from oil-contaminated soil.</title>
        <authorList>
            <person name="Wang L."/>
            <person name="Chen L."/>
        </authorList>
    </citation>
    <scope>NUCLEOTIDE SEQUENCE [LARGE SCALE GENOMIC DNA]</scope>
    <source>
        <strain evidence="3 4">FW-11</strain>
    </source>
</reference>
<keyword evidence="3" id="KW-0418">Kinase</keyword>
<dbReference type="GO" id="GO:0016301">
    <property type="term" value="F:kinase activity"/>
    <property type="evidence" value="ECO:0007669"/>
    <property type="project" value="UniProtKB-KW"/>
</dbReference>
<dbReference type="PANTHER" id="PTHR30437:SF6">
    <property type="entry name" value="TRANSCRIPTION ELONGATION FACTOR GREB"/>
    <property type="match status" value="1"/>
</dbReference>
<dbReference type="RefSeq" id="WP_107969233.1">
    <property type="nucleotide sequence ID" value="NZ_NWBU01000015.1"/>
</dbReference>
<keyword evidence="4" id="KW-1185">Reference proteome</keyword>
<dbReference type="AlphaFoldDB" id="A0A2T5FV48"/>
<dbReference type="Pfam" id="PF01272">
    <property type="entry name" value="GreA_GreB"/>
    <property type="match status" value="1"/>
</dbReference>
<evidence type="ECO:0000259" key="2">
    <source>
        <dbReference type="Pfam" id="PF01272"/>
    </source>
</evidence>
<name>A0A2T5FV48_9SPHN</name>